<sequence length="76" mass="8570">MVQWLWMKTHLPPPQQNVVEIMEEEGQRSTSKSLGVSLEAEGQTEKDLSPSSSRVPVFYLLVLSKKEGICPSLVRE</sequence>
<dbReference type="Proteomes" id="UP000595437">
    <property type="component" value="Chromosome 4"/>
</dbReference>
<evidence type="ECO:0000313" key="2">
    <source>
        <dbReference type="EMBL" id="QQP54332.1"/>
    </source>
</evidence>
<accession>A0A7T8KE95</accession>
<evidence type="ECO:0000256" key="1">
    <source>
        <dbReference type="SAM" id="MobiDB-lite"/>
    </source>
</evidence>
<proteinExistence type="predicted"/>
<reference evidence="3" key="1">
    <citation type="submission" date="2021-01" db="EMBL/GenBank/DDBJ databases">
        <title>Caligus Genome Assembly.</title>
        <authorList>
            <person name="Gallardo-Escarate C."/>
        </authorList>
    </citation>
    <scope>NUCLEOTIDE SEQUENCE [LARGE SCALE GENOMIC DNA]</scope>
</reference>
<organism evidence="2 3">
    <name type="scientific">Caligus rogercresseyi</name>
    <name type="common">Sea louse</name>
    <dbReference type="NCBI Taxonomy" id="217165"/>
    <lineage>
        <taxon>Eukaryota</taxon>
        <taxon>Metazoa</taxon>
        <taxon>Ecdysozoa</taxon>
        <taxon>Arthropoda</taxon>
        <taxon>Crustacea</taxon>
        <taxon>Multicrustacea</taxon>
        <taxon>Hexanauplia</taxon>
        <taxon>Copepoda</taxon>
        <taxon>Siphonostomatoida</taxon>
        <taxon>Caligidae</taxon>
        <taxon>Caligus</taxon>
    </lineage>
</organism>
<dbReference type="AlphaFoldDB" id="A0A7T8KE95"/>
<gene>
    <name evidence="2" type="ORF">FKW44_007137</name>
</gene>
<protein>
    <submittedName>
        <fullName evidence="2">Uncharacterized protein</fullName>
    </submittedName>
</protein>
<keyword evidence="3" id="KW-1185">Reference proteome</keyword>
<dbReference type="EMBL" id="CP045893">
    <property type="protein sequence ID" value="QQP54332.1"/>
    <property type="molecule type" value="Genomic_DNA"/>
</dbReference>
<name>A0A7T8KE95_CALRO</name>
<feature type="region of interest" description="Disordered" evidence="1">
    <location>
        <begin position="23"/>
        <end position="51"/>
    </location>
</feature>
<evidence type="ECO:0000313" key="3">
    <source>
        <dbReference type="Proteomes" id="UP000595437"/>
    </source>
</evidence>